<name>A0ACC1QQI7_9HYPO</name>
<protein>
    <submittedName>
        <fullName evidence="1">Uncharacterized protein</fullName>
    </submittedName>
</protein>
<organism evidence="1 2">
    <name type="scientific">Lecanicillium saksenae</name>
    <dbReference type="NCBI Taxonomy" id="468837"/>
    <lineage>
        <taxon>Eukaryota</taxon>
        <taxon>Fungi</taxon>
        <taxon>Dikarya</taxon>
        <taxon>Ascomycota</taxon>
        <taxon>Pezizomycotina</taxon>
        <taxon>Sordariomycetes</taxon>
        <taxon>Hypocreomycetidae</taxon>
        <taxon>Hypocreales</taxon>
        <taxon>Cordycipitaceae</taxon>
        <taxon>Lecanicillium</taxon>
    </lineage>
</organism>
<accession>A0ACC1QQI7</accession>
<keyword evidence="2" id="KW-1185">Reference proteome</keyword>
<gene>
    <name evidence="1" type="ORF">NLG97_g6587</name>
</gene>
<sequence>MVAYSALQASNALISRALPENLVAVFVGGTSGIGEYTLKELISHVRKPRIYILGRSQSSFDRIAAESREINPEGQYTFVQGDLSLLRNVDGLCKQVQDKEKAINMLFWSAGTLIAGQKTDEGLDFAATLKHYSRTRIISNFLPQLEAAQGIRRVVSVATATSEGHIDWDDFQLLNGGGMKKRQAHNSAIITLTNEYFAEKAPTVTFVQDFPGSVKSGIGRGTSGILGFAFAIANVLGPLLFFKPEKESGERHLYYLTSARYKARQGAAEESVPLGEGVTVARGIDGVPGSGVYSCDSENDEAPEEVEKAVIEHKKQGVVERVWKQIQKDTDAVLKSVSK</sequence>
<comment type="caution">
    <text evidence="1">The sequence shown here is derived from an EMBL/GenBank/DDBJ whole genome shotgun (WGS) entry which is preliminary data.</text>
</comment>
<reference evidence="1" key="1">
    <citation type="submission" date="2022-07" db="EMBL/GenBank/DDBJ databases">
        <title>Genome Sequence of Lecanicillium saksenae.</title>
        <authorList>
            <person name="Buettner E."/>
        </authorList>
    </citation>
    <scope>NUCLEOTIDE SEQUENCE</scope>
    <source>
        <strain evidence="1">VT-O1</strain>
    </source>
</reference>
<evidence type="ECO:0000313" key="1">
    <source>
        <dbReference type="EMBL" id="KAJ3486574.1"/>
    </source>
</evidence>
<proteinExistence type="predicted"/>
<evidence type="ECO:0000313" key="2">
    <source>
        <dbReference type="Proteomes" id="UP001148737"/>
    </source>
</evidence>
<dbReference type="Proteomes" id="UP001148737">
    <property type="component" value="Unassembled WGS sequence"/>
</dbReference>
<dbReference type="EMBL" id="JANAKD010000892">
    <property type="protein sequence ID" value="KAJ3486574.1"/>
    <property type="molecule type" value="Genomic_DNA"/>
</dbReference>